<dbReference type="Gene3D" id="1.10.150.280">
    <property type="entry name" value="AF1531-like domain"/>
    <property type="match status" value="2"/>
</dbReference>
<comment type="caution">
    <text evidence="3">The sequence shown here is derived from an EMBL/GenBank/DDBJ whole genome shotgun (WGS) entry which is preliminary data.</text>
</comment>
<dbReference type="InterPro" id="IPR010994">
    <property type="entry name" value="RuvA_2-like"/>
</dbReference>
<evidence type="ECO:0000256" key="1">
    <source>
        <dbReference type="SAM" id="MobiDB-lite"/>
    </source>
</evidence>
<dbReference type="Pfam" id="PF12836">
    <property type="entry name" value="HHH_3"/>
    <property type="match status" value="2"/>
</dbReference>
<keyword evidence="2" id="KW-0812">Transmembrane</keyword>
<dbReference type="PANTHER" id="PTHR21180">
    <property type="entry name" value="ENDONUCLEASE/EXONUCLEASE/PHOSPHATASE FAMILY DOMAIN-CONTAINING PROTEIN 1"/>
    <property type="match status" value="1"/>
</dbReference>
<dbReference type="RefSeq" id="WP_375557584.1">
    <property type="nucleotide sequence ID" value="NZ_JBBVGT010000002.1"/>
</dbReference>
<evidence type="ECO:0000313" key="4">
    <source>
        <dbReference type="Proteomes" id="UP001580928"/>
    </source>
</evidence>
<keyword evidence="2" id="KW-1133">Transmembrane helix</keyword>
<accession>A0ABV5CHG7</accession>
<feature type="transmembrane region" description="Helical" evidence="2">
    <location>
        <begin position="32"/>
        <end position="52"/>
    </location>
</feature>
<keyword evidence="4" id="KW-1185">Reference proteome</keyword>
<evidence type="ECO:0000256" key="2">
    <source>
        <dbReference type="SAM" id="Phobius"/>
    </source>
</evidence>
<organism evidence="3 4">
    <name type="scientific">Albibacterium profundi</name>
    <dbReference type="NCBI Taxonomy" id="3134906"/>
    <lineage>
        <taxon>Bacteria</taxon>
        <taxon>Pseudomonadati</taxon>
        <taxon>Bacteroidota</taxon>
        <taxon>Sphingobacteriia</taxon>
        <taxon>Sphingobacteriales</taxon>
        <taxon>Sphingobacteriaceae</taxon>
        <taxon>Albibacterium</taxon>
    </lineage>
</organism>
<keyword evidence="2" id="KW-0472">Membrane</keyword>
<dbReference type="SUPFAM" id="SSF47781">
    <property type="entry name" value="RuvA domain 2-like"/>
    <property type="match status" value="3"/>
</dbReference>
<sequence length="350" mass="40667">MFAKDSFERIGLFMKNWFLTNFSFSRKEIQGIAFLTSIIVVLWLLPTAYRLLAPREVDAEFAMRKRDIINFIEQNRPTVDGDARVSDSALSSISPEYFTFDPNTLSAEEGKRLGLTDVQSRMIHNYREKGGRFYRKEDFAKIYAMTEEDYQRLAPFIQIASVEFVSNVNAQTRDKNSQQGHDAERVRNSHAPFERPSKDVMINLNTTDSIELLDLYGIGPAFAARIIKYRDLLGGYHSKEQLLEVYGMDEERYEGFESHVFVDSTQLQKIPINTIGYRELLKHPYITPRQANTVVQYRIQHGHYQKATDLLEIEILDEDFLRKIAPYLSFELEEEPNHADNRKEITQGHS</sequence>
<dbReference type="InterPro" id="IPR051675">
    <property type="entry name" value="Endo/Exo/Phosphatase_dom_1"/>
</dbReference>
<dbReference type="PANTHER" id="PTHR21180:SF32">
    <property type="entry name" value="ENDONUCLEASE_EXONUCLEASE_PHOSPHATASE FAMILY DOMAIN-CONTAINING PROTEIN 1"/>
    <property type="match status" value="1"/>
</dbReference>
<evidence type="ECO:0000313" key="3">
    <source>
        <dbReference type="EMBL" id="MFB5946055.1"/>
    </source>
</evidence>
<feature type="region of interest" description="Disordered" evidence="1">
    <location>
        <begin position="172"/>
        <end position="192"/>
    </location>
</feature>
<proteinExistence type="predicted"/>
<protein>
    <submittedName>
        <fullName evidence="3">Helix-hairpin-helix domain-containing protein</fullName>
    </submittedName>
</protein>
<reference evidence="3 4" key="1">
    <citation type="submission" date="2024-04" db="EMBL/GenBank/DDBJ databases">
        <title>Albibacterium profundi sp. nov., isolated from sediment of the Challenger Deep of Mariana Trench.</title>
        <authorList>
            <person name="Wang Y."/>
        </authorList>
    </citation>
    <scope>NUCLEOTIDE SEQUENCE [LARGE SCALE GENOMIC DNA]</scope>
    <source>
        <strain evidence="3 4">RHL897</strain>
    </source>
</reference>
<dbReference type="Proteomes" id="UP001580928">
    <property type="component" value="Unassembled WGS sequence"/>
</dbReference>
<name>A0ABV5CHG7_9SPHI</name>
<gene>
    <name evidence="3" type="ORF">WKR92_09445</name>
</gene>
<dbReference type="EMBL" id="JBBVGT010000002">
    <property type="protein sequence ID" value="MFB5946055.1"/>
    <property type="molecule type" value="Genomic_DNA"/>
</dbReference>